<keyword evidence="4" id="KW-1185">Reference proteome</keyword>
<feature type="compositionally biased region" description="Low complexity" evidence="1">
    <location>
        <begin position="185"/>
        <end position="199"/>
    </location>
</feature>
<dbReference type="EMBL" id="JAJJMA010184975">
    <property type="protein sequence ID" value="MCL7037932.1"/>
    <property type="molecule type" value="Genomic_DNA"/>
</dbReference>
<reference evidence="3" key="1">
    <citation type="submission" date="2022-03" db="EMBL/GenBank/DDBJ databases">
        <title>A functionally conserved STORR gene fusion in Papaver species that diverged 16.8 million years ago.</title>
        <authorList>
            <person name="Catania T."/>
        </authorList>
    </citation>
    <scope>NUCLEOTIDE SEQUENCE</scope>
    <source>
        <strain evidence="3">S-191538</strain>
    </source>
</reference>
<dbReference type="InterPro" id="IPR013187">
    <property type="entry name" value="F-box-assoc_dom_typ3"/>
</dbReference>
<evidence type="ECO:0000259" key="2">
    <source>
        <dbReference type="Pfam" id="PF08268"/>
    </source>
</evidence>
<protein>
    <recommendedName>
        <fullName evidence="2">F-box associated beta-propeller type 3 domain-containing protein</fullName>
    </recommendedName>
</protein>
<evidence type="ECO:0000256" key="1">
    <source>
        <dbReference type="SAM" id="MobiDB-lite"/>
    </source>
</evidence>
<sequence>EYSTEWIIAFDIESEKFRTIPVPPVPKSESSSYHPTFTVVDGCLAIVRRMEQSLKIWIFLDHNKENGTFITSFENDWTRLTIELPYDKMLHWSVILVHSVPGTDQIILETYGYPDTNCFGNSNIVRAANFYYYDRKKKTLKKLEINGDSSFLGYCRAKCSIFVENLLPVRKKLCSSSVPSLNAGKQSQESESSKLSTRL</sequence>
<feature type="non-terminal residue" evidence="3">
    <location>
        <position position="1"/>
    </location>
</feature>
<feature type="domain" description="F-box associated beta-propeller type 3" evidence="2">
    <location>
        <begin position="5"/>
        <end position="147"/>
    </location>
</feature>
<dbReference type="AlphaFoldDB" id="A0AA41SJQ5"/>
<gene>
    <name evidence="3" type="ORF">MKW94_013443</name>
</gene>
<organism evidence="3 4">
    <name type="scientific">Papaver nudicaule</name>
    <name type="common">Iceland poppy</name>
    <dbReference type="NCBI Taxonomy" id="74823"/>
    <lineage>
        <taxon>Eukaryota</taxon>
        <taxon>Viridiplantae</taxon>
        <taxon>Streptophyta</taxon>
        <taxon>Embryophyta</taxon>
        <taxon>Tracheophyta</taxon>
        <taxon>Spermatophyta</taxon>
        <taxon>Magnoliopsida</taxon>
        <taxon>Ranunculales</taxon>
        <taxon>Papaveraceae</taxon>
        <taxon>Papaveroideae</taxon>
        <taxon>Papaver</taxon>
    </lineage>
</organism>
<accession>A0AA41SJQ5</accession>
<name>A0AA41SJQ5_PAPNU</name>
<proteinExistence type="predicted"/>
<evidence type="ECO:0000313" key="3">
    <source>
        <dbReference type="EMBL" id="MCL7037932.1"/>
    </source>
</evidence>
<dbReference type="Pfam" id="PF08268">
    <property type="entry name" value="FBA_3"/>
    <property type="match status" value="1"/>
</dbReference>
<feature type="region of interest" description="Disordered" evidence="1">
    <location>
        <begin position="177"/>
        <end position="199"/>
    </location>
</feature>
<comment type="caution">
    <text evidence="3">The sequence shown here is derived from an EMBL/GenBank/DDBJ whole genome shotgun (WGS) entry which is preliminary data.</text>
</comment>
<evidence type="ECO:0000313" key="4">
    <source>
        <dbReference type="Proteomes" id="UP001177140"/>
    </source>
</evidence>
<dbReference type="Proteomes" id="UP001177140">
    <property type="component" value="Unassembled WGS sequence"/>
</dbReference>